<gene>
    <name evidence="2" type="ORF">FNA67_05860</name>
</gene>
<protein>
    <submittedName>
        <fullName evidence="2">Molybdopterin-dependent oxidoreductase</fullName>
    </submittedName>
</protein>
<reference evidence="2 3" key="1">
    <citation type="journal article" date="2015" name="Int. J. Syst. Evol. Microbiol.">
        <title>Youhaiella tibetensis gen. nov., sp. nov., isolated from subsurface sediment.</title>
        <authorList>
            <person name="Wang Y.X."/>
            <person name="Huang F.Q."/>
            <person name="Nogi Y."/>
            <person name="Pang S.J."/>
            <person name="Wang P.K."/>
            <person name="Lv J."/>
        </authorList>
    </citation>
    <scope>NUCLEOTIDE SEQUENCE [LARGE SCALE GENOMIC DNA]</scope>
    <source>
        <strain evidence="3">fig4</strain>
    </source>
</reference>
<organism evidence="2 3">
    <name type="scientific">Paradevosia tibetensis</name>
    <dbReference type="NCBI Taxonomy" id="1447062"/>
    <lineage>
        <taxon>Bacteria</taxon>
        <taxon>Pseudomonadati</taxon>
        <taxon>Pseudomonadota</taxon>
        <taxon>Alphaproteobacteria</taxon>
        <taxon>Hyphomicrobiales</taxon>
        <taxon>Devosiaceae</taxon>
        <taxon>Paradevosia</taxon>
    </lineage>
</organism>
<dbReference type="InterPro" id="IPR000572">
    <property type="entry name" value="OxRdtase_Mopterin-bd_dom"/>
</dbReference>
<evidence type="ECO:0000259" key="1">
    <source>
        <dbReference type="Pfam" id="PF00174"/>
    </source>
</evidence>
<name>A0A5B9DKQ2_9HYPH</name>
<dbReference type="EMBL" id="CP041690">
    <property type="protein sequence ID" value="QEE19727.1"/>
    <property type="molecule type" value="Genomic_DNA"/>
</dbReference>
<dbReference type="AlphaFoldDB" id="A0A5B9DKQ2"/>
<dbReference type="Proteomes" id="UP000321062">
    <property type="component" value="Chromosome"/>
</dbReference>
<accession>A0A5B9DKQ2</accession>
<dbReference type="Pfam" id="PF00174">
    <property type="entry name" value="Oxidored_molyb"/>
    <property type="match status" value="1"/>
</dbReference>
<dbReference type="SUPFAM" id="SSF56524">
    <property type="entry name" value="Oxidoreductase molybdopterin-binding domain"/>
    <property type="match status" value="1"/>
</dbReference>
<dbReference type="InterPro" id="IPR036374">
    <property type="entry name" value="OxRdtase_Mopterin-bd_sf"/>
</dbReference>
<dbReference type="Gene3D" id="3.90.420.10">
    <property type="entry name" value="Oxidoreductase, molybdopterin-binding domain"/>
    <property type="match status" value="1"/>
</dbReference>
<evidence type="ECO:0000313" key="2">
    <source>
        <dbReference type="EMBL" id="QEE19727.1"/>
    </source>
</evidence>
<feature type="domain" description="Oxidoreductase molybdopterin-binding" evidence="1">
    <location>
        <begin position="57"/>
        <end position="161"/>
    </location>
</feature>
<keyword evidence="3" id="KW-1185">Reference proteome</keyword>
<dbReference type="OrthoDB" id="9798763at2"/>
<evidence type="ECO:0000313" key="3">
    <source>
        <dbReference type="Proteomes" id="UP000321062"/>
    </source>
</evidence>
<sequence length="187" mass="20488">MSPDYYGAFAPPSGRTSMFEQVDRRWLLARLTALACAGALPAGSGLAAAGNADPVILEVSGRVANSRFFTRSDLMALGVTTIETSTSWTTGVHRFEGVLARAVLAEMGPVGSTSVVARALNDYTASIPISDFENYDVIFAWSMDGVPLTRRDKGPLWIIYPRDAVPELADERLEHRWVWQMNRLLLP</sequence>
<dbReference type="KEGG" id="yti:FNA67_05860"/>
<proteinExistence type="predicted"/>